<evidence type="ECO:0000313" key="2">
    <source>
        <dbReference type="EMBL" id="SHM94842.1"/>
    </source>
</evidence>
<dbReference type="EMBL" id="FRCP01000023">
    <property type="protein sequence ID" value="SHM94842.1"/>
    <property type="molecule type" value="Genomic_DNA"/>
</dbReference>
<dbReference type="PANTHER" id="PTHR43259:SF1">
    <property type="entry name" value="N-ACETYLTRANSFERASE DOMAIN-CONTAINING PROTEIN"/>
    <property type="match status" value="1"/>
</dbReference>
<accession>A0A1M7MUZ3</accession>
<organism evidence="2 3">
    <name type="scientific">Anaerosporobacter mobilis DSM 15930</name>
    <dbReference type="NCBI Taxonomy" id="1120996"/>
    <lineage>
        <taxon>Bacteria</taxon>
        <taxon>Bacillati</taxon>
        <taxon>Bacillota</taxon>
        <taxon>Clostridia</taxon>
        <taxon>Lachnospirales</taxon>
        <taxon>Lachnospiraceae</taxon>
        <taxon>Anaerosporobacter</taxon>
    </lineage>
</organism>
<dbReference type="PROSITE" id="PS51186">
    <property type="entry name" value="GNAT"/>
    <property type="match status" value="1"/>
</dbReference>
<dbReference type="GO" id="GO:0016747">
    <property type="term" value="F:acyltransferase activity, transferring groups other than amino-acyl groups"/>
    <property type="evidence" value="ECO:0007669"/>
    <property type="project" value="InterPro"/>
</dbReference>
<dbReference type="Pfam" id="PF00583">
    <property type="entry name" value="Acetyltransf_1"/>
    <property type="match status" value="1"/>
</dbReference>
<reference evidence="2 3" key="1">
    <citation type="submission" date="2016-11" db="EMBL/GenBank/DDBJ databases">
        <authorList>
            <person name="Jaros S."/>
            <person name="Januszkiewicz K."/>
            <person name="Wedrychowicz H."/>
        </authorList>
    </citation>
    <scope>NUCLEOTIDE SEQUENCE [LARGE SCALE GENOMIC DNA]</scope>
    <source>
        <strain evidence="2 3">DSM 15930</strain>
    </source>
</reference>
<dbReference type="Gene3D" id="3.40.630.30">
    <property type="match status" value="1"/>
</dbReference>
<keyword evidence="3" id="KW-1185">Reference proteome</keyword>
<dbReference type="CDD" id="cd04301">
    <property type="entry name" value="NAT_SF"/>
    <property type="match status" value="1"/>
</dbReference>
<gene>
    <name evidence="2" type="ORF">SAMN02746066_04026</name>
</gene>
<dbReference type="SUPFAM" id="SSF55729">
    <property type="entry name" value="Acyl-CoA N-acyltransferases (Nat)"/>
    <property type="match status" value="1"/>
</dbReference>
<dbReference type="InterPro" id="IPR000182">
    <property type="entry name" value="GNAT_dom"/>
</dbReference>
<feature type="domain" description="N-acetyltransferase" evidence="1">
    <location>
        <begin position="152"/>
        <end position="286"/>
    </location>
</feature>
<evidence type="ECO:0000313" key="3">
    <source>
        <dbReference type="Proteomes" id="UP000184038"/>
    </source>
</evidence>
<dbReference type="STRING" id="1120996.SAMN02746066_04026"/>
<evidence type="ECO:0000259" key="1">
    <source>
        <dbReference type="PROSITE" id="PS51186"/>
    </source>
</evidence>
<keyword evidence="2" id="KW-0808">Transferase</keyword>
<dbReference type="Proteomes" id="UP000184038">
    <property type="component" value="Unassembled WGS sequence"/>
</dbReference>
<protein>
    <submittedName>
        <fullName evidence="2">Acetyltransferase (GNAT) family protein</fullName>
    </submittedName>
</protein>
<name>A0A1M7MUZ3_9FIRM</name>
<dbReference type="RefSeq" id="WP_073290732.1">
    <property type="nucleotide sequence ID" value="NZ_FRCP01000023.1"/>
</dbReference>
<dbReference type="InterPro" id="IPR052829">
    <property type="entry name" value="N-acetyltransferase_domain"/>
</dbReference>
<dbReference type="AlphaFoldDB" id="A0A1M7MUZ3"/>
<proteinExistence type="predicted"/>
<sequence>MEKNLKFVHKLSEKEIVEVKQLEKINKDDRNVYYKLCPQSLDGTDESVYHILFEEQGRLTAYMSLSTYDIDEMEITPILNGDKDKFLKMYQLAIDKAKQFKAKKILVIVDENDSSMIGILNDLGLNYTFCEYRMVFDGREYHPAVESIDNELSIKDAGSENIKQVTYLDQNGFRCSGESSDEDMGDVNLTDIKLVFWKNNIIGKIKVEEKDGVFAIYGFVIDPNYRRRGFGKKFLKIIINSILKTDYKELYLEVVSENIAAYTLYISLGFNKQSTFNYYEYELKNE</sequence>
<dbReference type="OrthoDB" id="7163760at2"/>
<dbReference type="PANTHER" id="PTHR43259">
    <property type="entry name" value="SPT10P"/>
    <property type="match status" value="1"/>
</dbReference>
<dbReference type="InterPro" id="IPR016181">
    <property type="entry name" value="Acyl_CoA_acyltransferase"/>
</dbReference>